<keyword evidence="3" id="KW-1185">Reference proteome</keyword>
<evidence type="ECO:0000259" key="1">
    <source>
        <dbReference type="Pfam" id="PF13649"/>
    </source>
</evidence>
<feature type="domain" description="Methyltransferase" evidence="1">
    <location>
        <begin position="79"/>
        <end position="177"/>
    </location>
</feature>
<organism evidence="2 3">
    <name type="scientific">Dictyobacter kobayashii</name>
    <dbReference type="NCBI Taxonomy" id="2014872"/>
    <lineage>
        <taxon>Bacteria</taxon>
        <taxon>Bacillati</taxon>
        <taxon>Chloroflexota</taxon>
        <taxon>Ktedonobacteria</taxon>
        <taxon>Ktedonobacterales</taxon>
        <taxon>Dictyobacteraceae</taxon>
        <taxon>Dictyobacter</taxon>
    </lineage>
</organism>
<sequence>MIRCEEHMLLLHMFVETGRLRRQKGFIVMWSADTTQNTYLIDIEEGAETARLIEQDILFNRAQGGLFPEGLDLSQMENVLDLGCGPGGWALEVAYTYKHLGVIGVDVNPNMMRYAFAEARTRGLENISFEVMDVRQPLEFQEASFDLINARFIAGFMDRASWPLLLLECLRLLKPGGIIRLTEMETSSSSSASLDRLNGYLYQALQQQKRSFSVNGRSIGVAYMLGKLLQDAGFQKIRRFPFINDSSHGAELHYSTTKDIEVLYPLIKPYLINSGIVDEPTFDAEYKTMLIDMLGTDYVSLGFGLIVVAQKGA</sequence>
<evidence type="ECO:0000313" key="2">
    <source>
        <dbReference type="EMBL" id="GCE23386.1"/>
    </source>
</evidence>
<name>A0A402AWB3_9CHLR</name>
<proteinExistence type="predicted"/>
<dbReference type="InterPro" id="IPR029063">
    <property type="entry name" value="SAM-dependent_MTases_sf"/>
</dbReference>
<reference evidence="3" key="1">
    <citation type="submission" date="2018-12" db="EMBL/GenBank/DDBJ databases">
        <title>Tengunoibacter tsumagoiensis gen. nov., sp. nov., Dictyobacter kobayashii sp. nov., D. alpinus sp. nov., and D. joshuensis sp. nov. and description of Dictyobacteraceae fam. nov. within the order Ktedonobacterales isolated from Tengu-no-mugimeshi.</title>
        <authorList>
            <person name="Wang C.M."/>
            <person name="Zheng Y."/>
            <person name="Sakai Y."/>
            <person name="Toyoda A."/>
            <person name="Minakuchi Y."/>
            <person name="Abe K."/>
            <person name="Yokota A."/>
            <person name="Yabe S."/>
        </authorList>
    </citation>
    <scope>NUCLEOTIDE SEQUENCE [LARGE SCALE GENOMIC DNA]</scope>
    <source>
        <strain evidence="3">Uno11</strain>
    </source>
</reference>
<dbReference type="SUPFAM" id="SSF53335">
    <property type="entry name" value="S-adenosyl-L-methionine-dependent methyltransferases"/>
    <property type="match status" value="1"/>
</dbReference>
<dbReference type="AlphaFoldDB" id="A0A402AWB3"/>
<gene>
    <name evidence="2" type="ORF">KDK_71860</name>
</gene>
<dbReference type="Proteomes" id="UP000287188">
    <property type="component" value="Unassembled WGS sequence"/>
</dbReference>
<dbReference type="PANTHER" id="PTHR43591">
    <property type="entry name" value="METHYLTRANSFERASE"/>
    <property type="match status" value="1"/>
</dbReference>
<dbReference type="InterPro" id="IPR041698">
    <property type="entry name" value="Methyltransf_25"/>
</dbReference>
<dbReference type="EMBL" id="BIFS01000002">
    <property type="protein sequence ID" value="GCE23386.1"/>
    <property type="molecule type" value="Genomic_DNA"/>
</dbReference>
<dbReference type="GO" id="GO:0008168">
    <property type="term" value="F:methyltransferase activity"/>
    <property type="evidence" value="ECO:0007669"/>
    <property type="project" value="TreeGrafter"/>
</dbReference>
<protein>
    <recommendedName>
        <fullName evidence="1">Methyltransferase domain-containing protein</fullName>
    </recommendedName>
</protein>
<comment type="caution">
    <text evidence="2">The sequence shown here is derived from an EMBL/GenBank/DDBJ whole genome shotgun (WGS) entry which is preliminary data.</text>
</comment>
<dbReference type="Pfam" id="PF13649">
    <property type="entry name" value="Methyltransf_25"/>
    <property type="match status" value="1"/>
</dbReference>
<dbReference type="PANTHER" id="PTHR43591:SF24">
    <property type="entry name" value="2-METHOXY-6-POLYPRENYL-1,4-BENZOQUINOL METHYLASE, MITOCHONDRIAL"/>
    <property type="match status" value="1"/>
</dbReference>
<dbReference type="Gene3D" id="3.40.50.150">
    <property type="entry name" value="Vaccinia Virus protein VP39"/>
    <property type="match status" value="1"/>
</dbReference>
<evidence type="ECO:0000313" key="3">
    <source>
        <dbReference type="Proteomes" id="UP000287188"/>
    </source>
</evidence>
<dbReference type="CDD" id="cd02440">
    <property type="entry name" value="AdoMet_MTases"/>
    <property type="match status" value="1"/>
</dbReference>
<dbReference type="OrthoDB" id="147370at2"/>
<accession>A0A402AWB3</accession>